<dbReference type="PRINTS" id="PR00755">
    <property type="entry name" value="AFLATOXINBRP"/>
</dbReference>
<dbReference type="GO" id="GO:0003677">
    <property type="term" value="F:DNA binding"/>
    <property type="evidence" value="ECO:0007669"/>
    <property type="project" value="InterPro"/>
</dbReference>
<gene>
    <name evidence="8" type="ORF">E4U42_000865</name>
</gene>
<keyword evidence="9" id="KW-1185">Reference proteome</keyword>
<dbReference type="CDD" id="cd00067">
    <property type="entry name" value="GAL4"/>
    <property type="match status" value="1"/>
</dbReference>
<evidence type="ECO:0000256" key="4">
    <source>
        <dbReference type="ARBA" id="ARBA00023163"/>
    </source>
</evidence>
<reference evidence="8" key="1">
    <citation type="journal article" date="2020" name="bioRxiv">
        <title>Whole genome comparisons of ergot fungi reveals the divergence and evolution of species within the genus Claviceps are the result of varying mechanisms driving genome evolution and host range expansion.</title>
        <authorList>
            <person name="Wyka S.A."/>
            <person name="Mondo S.J."/>
            <person name="Liu M."/>
            <person name="Dettman J."/>
            <person name="Nalam V."/>
            <person name="Broders K.D."/>
        </authorList>
    </citation>
    <scope>NUCLEOTIDE SEQUENCE</scope>
    <source>
        <strain evidence="8">CCC 489</strain>
    </source>
</reference>
<keyword evidence="4" id="KW-0804">Transcription</keyword>
<dbReference type="PROSITE" id="PS00463">
    <property type="entry name" value="ZN2_CY6_FUNGAL_1"/>
    <property type="match status" value="1"/>
</dbReference>
<dbReference type="GO" id="GO:0000981">
    <property type="term" value="F:DNA-binding transcription factor activity, RNA polymerase II-specific"/>
    <property type="evidence" value="ECO:0007669"/>
    <property type="project" value="InterPro"/>
</dbReference>
<dbReference type="InterPro" id="IPR001138">
    <property type="entry name" value="Zn2Cys6_DnaBD"/>
</dbReference>
<name>A0A8K0JA07_9HYPO</name>
<dbReference type="PROSITE" id="PS50048">
    <property type="entry name" value="ZN2_CY6_FUNGAL_2"/>
    <property type="match status" value="1"/>
</dbReference>
<dbReference type="PANTHER" id="PTHR47338">
    <property type="entry name" value="ZN(II)2CYS6 TRANSCRIPTION FACTOR (EUROFUNG)-RELATED"/>
    <property type="match status" value="1"/>
</dbReference>
<dbReference type="Proteomes" id="UP000811619">
    <property type="component" value="Unassembled WGS sequence"/>
</dbReference>
<dbReference type="GO" id="GO:0008270">
    <property type="term" value="F:zinc ion binding"/>
    <property type="evidence" value="ECO:0007669"/>
    <property type="project" value="InterPro"/>
</dbReference>
<dbReference type="Pfam" id="PF00172">
    <property type="entry name" value="Zn_clus"/>
    <property type="match status" value="1"/>
</dbReference>
<dbReference type="InterPro" id="IPR007219">
    <property type="entry name" value="XnlR_reg_dom"/>
</dbReference>
<keyword evidence="3" id="KW-0805">Transcription regulation</keyword>
<dbReference type="Pfam" id="PF04082">
    <property type="entry name" value="Fungal_trans"/>
    <property type="match status" value="1"/>
</dbReference>
<sequence length="823" mass="92332">MRHGVAAPSASIYVNQLAGPDSDSHSEDDQDNDDGAACSGKRKRPTSVSCELCKQRKVKCDRGKPSCGWCARNGAACEYKERRRPGLRAGFGKELQRRMDNLEAILQSHAEIIQNVLSANSACIRSSNLDLPRDEELPREASTQLYCSYEPNCTPQSESGIFVPRPSSFLPETQTQYAELISPKHTGMPEKFKNAQRSPMPAGTSLVTPRFHSMKSADPEASGCYSHGQANIQPSTGSSMSATPDQDMPPHDLLYSLADLYFKHINTWCPILHRKTTLDSLFGPTTLQEPDEILLSAIVATTMRYSSDARLTERRRQHYHETCKSRVLLYGMENITVKSLQALVILALDLVGSSNGPPGWNVLALITRSVVQLGLAVESNSFSVSPNYTSIYTLRTMILPEPRDFVEDEARRRLFWMIYMLDRYTTIATAFEFALADKEIDRRLPCRDDLWMQNRRVDTKWFKTREHHEDLPGQEVCEPANLGALAYYVEILGILSQIHTFLKQPVDISALGDVEKWQLHYKEMDNLLTAWQYGLPPEVGDMSTLLRPSSSKKINCILVMLHATYHTSVIRLHSSAAYPTTRSSIFTPSYSASQRCRSAVEKIAALGEFVVQHELLTKLGPPFAWTLWVSARLLLVHGSTVEHRLSPRIPFFVQTLHEMGRYWPVATGYSRLLQRVLDEHRESERSGDGVTPGSVKILADMRRTAFDLDFLMSRQPPGHSSIVSMSGLPAAPAPNRPTPPRELEYLDVFDFFNVPRLPFGGEDFGGVPQTASRATGAVALDNGHAQPASNEFNITNFLMDANSDWLFKQEGDRFTTEAKERRR</sequence>
<evidence type="ECO:0000259" key="7">
    <source>
        <dbReference type="PROSITE" id="PS50048"/>
    </source>
</evidence>
<evidence type="ECO:0000313" key="9">
    <source>
        <dbReference type="Proteomes" id="UP000811619"/>
    </source>
</evidence>
<evidence type="ECO:0000256" key="3">
    <source>
        <dbReference type="ARBA" id="ARBA00023015"/>
    </source>
</evidence>
<keyword evidence="5" id="KW-0539">Nucleus</keyword>
<protein>
    <recommendedName>
        <fullName evidence="7">Zn(2)-C6 fungal-type domain-containing protein</fullName>
    </recommendedName>
</protein>
<evidence type="ECO:0000256" key="1">
    <source>
        <dbReference type="ARBA" id="ARBA00004123"/>
    </source>
</evidence>
<accession>A0A8K0JA07</accession>
<dbReference type="CDD" id="cd12148">
    <property type="entry name" value="fungal_TF_MHR"/>
    <property type="match status" value="1"/>
</dbReference>
<evidence type="ECO:0000256" key="2">
    <source>
        <dbReference type="ARBA" id="ARBA00022723"/>
    </source>
</evidence>
<evidence type="ECO:0000256" key="6">
    <source>
        <dbReference type="SAM" id="MobiDB-lite"/>
    </source>
</evidence>
<comment type="subcellular location">
    <subcellularLocation>
        <location evidence="1">Nucleus</location>
    </subcellularLocation>
</comment>
<dbReference type="Gene3D" id="4.10.240.10">
    <property type="entry name" value="Zn(2)-C6 fungal-type DNA-binding domain"/>
    <property type="match status" value="1"/>
</dbReference>
<dbReference type="EMBL" id="SRPY01000123">
    <property type="protein sequence ID" value="KAG5928322.1"/>
    <property type="molecule type" value="Genomic_DNA"/>
</dbReference>
<dbReference type="SMART" id="SM00906">
    <property type="entry name" value="Fungal_trans"/>
    <property type="match status" value="1"/>
</dbReference>
<dbReference type="GO" id="GO:0005634">
    <property type="term" value="C:nucleus"/>
    <property type="evidence" value="ECO:0007669"/>
    <property type="project" value="UniProtKB-SubCell"/>
</dbReference>
<dbReference type="InterPro" id="IPR036864">
    <property type="entry name" value="Zn2-C6_fun-type_DNA-bd_sf"/>
</dbReference>
<dbReference type="SUPFAM" id="SSF57701">
    <property type="entry name" value="Zn2/Cys6 DNA-binding domain"/>
    <property type="match status" value="1"/>
</dbReference>
<feature type="domain" description="Zn(2)-C6 fungal-type" evidence="7">
    <location>
        <begin position="49"/>
        <end position="79"/>
    </location>
</feature>
<dbReference type="GO" id="GO:0006351">
    <property type="term" value="P:DNA-templated transcription"/>
    <property type="evidence" value="ECO:0007669"/>
    <property type="project" value="InterPro"/>
</dbReference>
<proteinExistence type="predicted"/>
<dbReference type="PANTHER" id="PTHR47338:SF28">
    <property type="entry name" value="C6 TRANSCRIPTION FACTOR"/>
    <property type="match status" value="1"/>
</dbReference>
<feature type="compositionally biased region" description="Polar residues" evidence="6">
    <location>
        <begin position="228"/>
        <end position="244"/>
    </location>
</feature>
<evidence type="ECO:0000256" key="5">
    <source>
        <dbReference type="ARBA" id="ARBA00023242"/>
    </source>
</evidence>
<evidence type="ECO:0000313" key="8">
    <source>
        <dbReference type="EMBL" id="KAG5928322.1"/>
    </source>
</evidence>
<dbReference type="SMART" id="SM00066">
    <property type="entry name" value="GAL4"/>
    <property type="match status" value="1"/>
</dbReference>
<dbReference type="OrthoDB" id="5376052at2759"/>
<feature type="region of interest" description="Disordered" evidence="6">
    <location>
        <begin position="1"/>
        <end position="43"/>
    </location>
</feature>
<comment type="caution">
    <text evidence="8">The sequence shown here is derived from an EMBL/GenBank/DDBJ whole genome shotgun (WGS) entry which is preliminary data.</text>
</comment>
<keyword evidence="2" id="KW-0479">Metal-binding</keyword>
<dbReference type="AlphaFoldDB" id="A0A8K0JA07"/>
<dbReference type="InterPro" id="IPR050815">
    <property type="entry name" value="TF_fung"/>
</dbReference>
<feature type="region of interest" description="Disordered" evidence="6">
    <location>
        <begin position="218"/>
        <end position="244"/>
    </location>
</feature>
<organism evidence="8 9">
    <name type="scientific">Claviceps africana</name>
    <dbReference type="NCBI Taxonomy" id="83212"/>
    <lineage>
        <taxon>Eukaryota</taxon>
        <taxon>Fungi</taxon>
        <taxon>Dikarya</taxon>
        <taxon>Ascomycota</taxon>
        <taxon>Pezizomycotina</taxon>
        <taxon>Sordariomycetes</taxon>
        <taxon>Hypocreomycetidae</taxon>
        <taxon>Hypocreales</taxon>
        <taxon>Clavicipitaceae</taxon>
        <taxon>Claviceps</taxon>
    </lineage>
</organism>